<dbReference type="Pfam" id="PF07847">
    <property type="entry name" value="PCO_ADO"/>
    <property type="match status" value="1"/>
</dbReference>
<dbReference type="GO" id="GO:0070483">
    <property type="term" value="P:detection of hypoxia"/>
    <property type="evidence" value="ECO:0007669"/>
    <property type="project" value="UniProtKB-ARBA"/>
</dbReference>
<dbReference type="EMBL" id="JAUUTY010000005">
    <property type="protein sequence ID" value="KAK1626792.1"/>
    <property type="molecule type" value="Genomic_DNA"/>
</dbReference>
<evidence type="ECO:0000256" key="5">
    <source>
        <dbReference type="ARBA" id="ARBA00023002"/>
    </source>
</evidence>
<comment type="catalytic activity">
    <reaction evidence="7">
        <text>L-cysteine + O2 = 3-sulfino-L-alanine + H(+)</text>
        <dbReference type="Rhea" id="RHEA:20441"/>
        <dbReference type="ChEBI" id="CHEBI:15378"/>
        <dbReference type="ChEBI" id="CHEBI:15379"/>
        <dbReference type="ChEBI" id="CHEBI:35235"/>
        <dbReference type="ChEBI" id="CHEBI:61085"/>
        <dbReference type="EC" id="1.13.11.20"/>
    </reaction>
    <physiologicalReaction direction="left-to-right" evidence="7">
        <dbReference type="Rhea" id="RHEA:20442"/>
    </physiologicalReaction>
</comment>
<comment type="similarity">
    <text evidence="2">Belongs to the cysteine dioxygenase family.</text>
</comment>
<accession>A0AAD8VX02</accession>
<reference evidence="9" key="1">
    <citation type="submission" date="2023-07" db="EMBL/GenBank/DDBJ databases">
        <title>A chromosome-level genome assembly of Lolium multiflorum.</title>
        <authorList>
            <person name="Chen Y."/>
            <person name="Copetti D."/>
            <person name="Kolliker R."/>
            <person name="Studer B."/>
        </authorList>
    </citation>
    <scope>NUCLEOTIDE SEQUENCE</scope>
    <source>
        <strain evidence="9">02402/16</strain>
        <tissue evidence="9">Leaf</tissue>
    </source>
</reference>
<dbReference type="SUPFAM" id="SSF51182">
    <property type="entry name" value="RmlC-like cupins"/>
    <property type="match status" value="1"/>
</dbReference>
<evidence type="ECO:0000256" key="2">
    <source>
        <dbReference type="ARBA" id="ARBA00006622"/>
    </source>
</evidence>
<dbReference type="PANTHER" id="PTHR22966:SF58">
    <property type="entry name" value="CYSTEINE DIOXYGENASE"/>
    <property type="match status" value="1"/>
</dbReference>
<keyword evidence="6" id="KW-0408">Iron</keyword>
<dbReference type="InterPro" id="IPR014710">
    <property type="entry name" value="RmlC-like_jellyroll"/>
</dbReference>
<name>A0AAD8VX02_LOLMU</name>
<comment type="caution">
    <text evidence="9">The sequence shown here is derived from an EMBL/GenBank/DDBJ whole genome shotgun (WGS) entry which is preliminary data.</text>
</comment>
<proteinExistence type="inferred from homology"/>
<dbReference type="GO" id="GO:0046872">
    <property type="term" value="F:metal ion binding"/>
    <property type="evidence" value="ECO:0007669"/>
    <property type="project" value="UniProtKB-KW"/>
</dbReference>
<evidence type="ECO:0000313" key="10">
    <source>
        <dbReference type="Proteomes" id="UP001231189"/>
    </source>
</evidence>
<evidence type="ECO:0000256" key="3">
    <source>
        <dbReference type="ARBA" id="ARBA00013133"/>
    </source>
</evidence>
<dbReference type="EC" id="1.13.11.20" evidence="3"/>
<dbReference type="AlphaFoldDB" id="A0AAD8VX02"/>
<keyword evidence="4" id="KW-0479">Metal-binding</keyword>
<feature type="region of interest" description="Disordered" evidence="8">
    <location>
        <begin position="22"/>
        <end position="42"/>
    </location>
</feature>
<dbReference type="InterPro" id="IPR011051">
    <property type="entry name" value="RmlC_Cupin_sf"/>
</dbReference>
<evidence type="ECO:0000256" key="7">
    <source>
        <dbReference type="ARBA" id="ARBA00024284"/>
    </source>
</evidence>
<dbReference type="PANTHER" id="PTHR22966">
    <property type="entry name" value="2-AMINOETHANETHIOL DIOXYGENASE"/>
    <property type="match status" value="1"/>
</dbReference>
<dbReference type="InterPro" id="IPR012864">
    <property type="entry name" value="PCO/ADO"/>
</dbReference>
<sequence>MGAEVGVAGVAVPPAAKRRRVVAAKPTAAASGGRRQRPARRPTGVQRLFQACRAVFQGPGTVPAPSEVDLLRAILDRMRPEDVGLSSDMAFFRARDVAQQNPAITHTTIYKSEKFSMVILFLPQNAVIPLHNHPGMTVFSKLLLGSMHIKSYDWADPDPAESGASSPDDQLRLAELVVDDDFTAPCDTSVLYPTAGGNMHRFRAIAPCAILDILGPPYSIEEDRDCTYYTDVPYSEHPVTGTELIGSEQEGRRLAWLKEVDMPRDLKMCPVRYGGPQVSER</sequence>
<evidence type="ECO:0000256" key="6">
    <source>
        <dbReference type="ARBA" id="ARBA00023004"/>
    </source>
</evidence>
<comment type="cofactor">
    <cofactor evidence="1">
        <name>Fe(2+)</name>
        <dbReference type="ChEBI" id="CHEBI:29033"/>
    </cofactor>
</comment>
<organism evidence="9 10">
    <name type="scientific">Lolium multiflorum</name>
    <name type="common">Italian ryegrass</name>
    <name type="synonym">Lolium perenne subsp. multiflorum</name>
    <dbReference type="NCBI Taxonomy" id="4521"/>
    <lineage>
        <taxon>Eukaryota</taxon>
        <taxon>Viridiplantae</taxon>
        <taxon>Streptophyta</taxon>
        <taxon>Embryophyta</taxon>
        <taxon>Tracheophyta</taxon>
        <taxon>Spermatophyta</taxon>
        <taxon>Magnoliopsida</taxon>
        <taxon>Liliopsida</taxon>
        <taxon>Poales</taxon>
        <taxon>Poaceae</taxon>
        <taxon>BOP clade</taxon>
        <taxon>Pooideae</taxon>
        <taxon>Poodae</taxon>
        <taxon>Poeae</taxon>
        <taxon>Poeae Chloroplast Group 2 (Poeae type)</taxon>
        <taxon>Loliodinae</taxon>
        <taxon>Loliinae</taxon>
        <taxon>Lolium</taxon>
    </lineage>
</organism>
<dbReference type="Proteomes" id="UP001231189">
    <property type="component" value="Unassembled WGS sequence"/>
</dbReference>
<evidence type="ECO:0000256" key="1">
    <source>
        <dbReference type="ARBA" id="ARBA00001954"/>
    </source>
</evidence>
<evidence type="ECO:0000256" key="8">
    <source>
        <dbReference type="SAM" id="MobiDB-lite"/>
    </source>
</evidence>
<keyword evidence="5" id="KW-0560">Oxidoreductase</keyword>
<protein>
    <recommendedName>
        <fullName evidence="3">cysteine dioxygenase</fullName>
        <ecNumber evidence="3">1.13.11.20</ecNumber>
    </recommendedName>
</protein>
<dbReference type="CDD" id="cd20289">
    <property type="entry name" value="cupin_ADO"/>
    <property type="match status" value="1"/>
</dbReference>
<gene>
    <name evidence="9" type="ORF">QYE76_001107</name>
</gene>
<evidence type="ECO:0000313" key="9">
    <source>
        <dbReference type="EMBL" id="KAK1626792.1"/>
    </source>
</evidence>
<dbReference type="GO" id="GO:0017172">
    <property type="term" value="F:cysteine dioxygenase activity"/>
    <property type="evidence" value="ECO:0007669"/>
    <property type="project" value="UniProtKB-EC"/>
</dbReference>
<evidence type="ECO:0000256" key="4">
    <source>
        <dbReference type="ARBA" id="ARBA00022723"/>
    </source>
</evidence>
<keyword evidence="10" id="KW-1185">Reference proteome</keyword>
<dbReference type="Gene3D" id="2.60.120.10">
    <property type="entry name" value="Jelly Rolls"/>
    <property type="match status" value="1"/>
</dbReference>